<comment type="subcellular location">
    <subcellularLocation>
        <location evidence="1">Membrane</location>
        <topology evidence="1">Multi-pass membrane protein</topology>
    </subcellularLocation>
</comment>
<name>A0A0G2G0L7_9PEZI</name>
<feature type="domain" description="Major facilitator superfamily (MFS) profile" evidence="7">
    <location>
        <begin position="71"/>
        <end position="498"/>
    </location>
</feature>
<feature type="transmembrane region" description="Helical" evidence="6">
    <location>
        <begin position="440"/>
        <end position="461"/>
    </location>
</feature>
<dbReference type="OrthoDB" id="2985014at2759"/>
<feature type="transmembrane region" description="Helical" evidence="6">
    <location>
        <begin position="199"/>
        <end position="219"/>
    </location>
</feature>
<dbReference type="InterPro" id="IPR020846">
    <property type="entry name" value="MFS_dom"/>
</dbReference>
<dbReference type="Gene3D" id="1.20.1250.20">
    <property type="entry name" value="MFS general substrate transporter like domains"/>
    <property type="match status" value="2"/>
</dbReference>
<dbReference type="GO" id="GO:0022857">
    <property type="term" value="F:transmembrane transporter activity"/>
    <property type="evidence" value="ECO:0007669"/>
    <property type="project" value="InterPro"/>
</dbReference>
<evidence type="ECO:0000313" key="9">
    <source>
        <dbReference type="Proteomes" id="UP000034680"/>
    </source>
</evidence>
<dbReference type="PROSITE" id="PS50850">
    <property type="entry name" value="MFS"/>
    <property type="match status" value="1"/>
</dbReference>
<comment type="caution">
    <text evidence="8">The sequence shown here is derived from an EMBL/GenBank/DDBJ whole genome shotgun (WGS) entry which is preliminary data.</text>
</comment>
<accession>A0A0G2G0L7</accession>
<gene>
    <name evidence="8" type="ORF">UCDDA912_g00035</name>
</gene>
<evidence type="ECO:0000256" key="4">
    <source>
        <dbReference type="ARBA" id="ARBA00022989"/>
    </source>
</evidence>
<feature type="transmembrane region" description="Helical" evidence="6">
    <location>
        <begin position="375"/>
        <end position="395"/>
    </location>
</feature>
<feature type="transmembrane region" description="Helical" evidence="6">
    <location>
        <begin position="168"/>
        <end position="190"/>
    </location>
</feature>
<dbReference type="Pfam" id="PF07690">
    <property type="entry name" value="MFS_1"/>
    <property type="match status" value="1"/>
</dbReference>
<dbReference type="Proteomes" id="UP000034680">
    <property type="component" value="Unassembled WGS sequence"/>
</dbReference>
<evidence type="ECO:0000256" key="2">
    <source>
        <dbReference type="ARBA" id="ARBA00022448"/>
    </source>
</evidence>
<reference evidence="8 9" key="2">
    <citation type="submission" date="2015-05" db="EMBL/GenBank/DDBJ databases">
        <authorList>
            <person name="Morales-Cruz A."/>
            <person name="Amrine K.C."/>
            <person name="Cantu D."/>
        </authorList>
    </citation>
    <scope>NUCLEOTIDE SEQUENCE [LARGE SCALE GENOMIC DNA]</scope>
    <source>
        <strain evidence="8">DA912</strain>
    </source>
</reference>
<feature type="transmembrane region" description="Helical" evidence="6">
    <location>
        <begin position="109"/>
        <end position="130"/>
    </location>
</feature>
<evidence type="ECO:0000313" key="8">
    <source>
        <dbReference type="EMBL" id="KKY39882.1"/>
    </source>
</evidence>
<dbReference type="InterPro" id="IPR036259">
    <property type="entry name" value="MFS_trans_sf"/>
</dbReference>
<protein>
    <submittedName>
        <fullName evidence="8">Putative inner membrane transport protein yfav</fullName>
    </submittedName>
</protein>
<feature type="transmembrane region" description="Helical" evidence="6">
    <location>
        <begin position="348"/>
        <end position="368"/>
    </location>
</feature>
<dbReference type="PANTHER" id="PTHR43791">
    <property type="entry name" value="PERMEASE-RELATED"/>
    <property type="match status" value="1"/>
</dbReference>
<feature type="transmembrane region" description="Helical" evidence="6">
    <location>
        <begin position="231"/>
        <end position="254"/>
    </location>
</feature>
<evidence type="ECO:0000256" key="6">
    <source>
        <dbReference type="SAM" id="Phobius"/>
    </source>
</evidence>
<feature type="transmembrane region" description="Helical" evidence="6">
    <location>
        <begin position="407"/>
        <end position="428"/>
    </location>
</feature>
<dbReference type="PANTHER" id="PTHR43791:SF54">
    <property type="entry name" value="MAJOR FACILITATOR SUPERFAMILY (MFS) PROFILE DOMAIN-CONTAINING PROTEIN-RELATED"/>
    <property type="match status" value="1"/>
</dbReference>
<keyword evidence="2" id="KW-0813">Transport</keyword>
<dbReference type="AlphaFoldDB" id="A0A0G2G0L7"/>
<reference evidence="8 9" key="1">
    <citation type="submission" date="2015-05" db="EMBL/GenBank/DDBJ databases">
        <title>Distinctive expansion of gene families associated with plant cell wall degradation and secondary metabolism in the genomes of grapevine trunk pathogens.</title>
        <authorList>
            <person name="Lawrence D.P."/>
            <person name="Travadon R."/>
            <person name="Rolshausen P.E."/>
            <person name="Baumgartner K."/>
        </authorList>
    </citation>
    <scope>NUCLEOTIDE SEQUENCE [LARGE SCALE GENOMIC DNA]</scope>
    <source>
        <strain evidence="8">DA912</strain>
    </source>
</reference>
<dbReference type="EMBL" id="LCUC01000006">
    <property type="protein sequence ID" value="KKY39882.1"/>
    <property type="molecule type" value="Genomic_DNA"/>
</dbReference>
<keyword evidence="4 6" id="KW-1133">Transmembrane helix</keyword>
<organism evidence="8 9">
    <name type="scientific">Diaporthe ampelina</name>
    <dbReference type="NCBI Taxonomy" id="1214573"/>
    <lineage>
        <taxon>Eukaryota</taxon>
        <taxon>Fungi</taxon>
        <taxon>Dikarya</taxon>
        <taxon>Ascomycota</taxon>
        <taxon>Pezizomycotina</taxon>
        <taxon>Sordariomycetes</taxon>
        <taxon>Sordariomycetidae</taxon>
        <taxon>Diaporthales</taxon>
        <taxon>Diaporthaceae</taxon>
        <taxon>Diaporthe</taxon>
    </lineage>
</organism>
<dbReference type="SUPFAM" id="SSF103473">
    <property type="entry name" value="MFS general substrate transporter"/>
    <property type="match status" value="1"/>
</dbReference>
<feature type="transmembrane region" description="Helical" evidence="6">
    <location>
        <begin position="311"/>
        <end position="328"/>
    </location>
</feature>
<keyword evidence="3 6" id="KW-0812">Transmembrane</keyword>
<evidence type="ECO:0000256" key="3">
    <source>
        <dbReference type="ARBA" id="ARBA00022692"/>
    </source>
</evidence>
<feature type="transmembrane region" description="Helical" evidence="6">
    <location>
        <begin position="137"/>
        <end position="156"/>
    </location>
</feature>
<feature type="transmembrane region" description="Helical" evidence="6">
    <location>
        <begin position="473"/>
        <end position="494"/>
    </location>
</feature>
<dbReference type="FunFam" id="1.20.1250.20:FF:000057">
    <property type="entry name" value="MFS general substrate transporter"/>
    <property type="match status" value="1"/>
</dbReference>
<dbReference type="InterPro" id="IPR011701">
    <property type="entry name" value="MFS"/>
</dbReference>
<proteinExistence type="predicted"/>
<evidence type="ECO:0000256" key="5">
    <source>
        <dbReference type="ARBA" id="ARBA00023136"/>
    </source>
</evidence>
<dbReference type="GO" id="GO:0016020">
    <property type="term" value="C:membrane"/>
    <property type="evidence" value="ECO:0007669"/>
    <property type="project" value="UniProtKB-SubCell"/>
</dbReference>
<evidence type="ECO:0000259" key="7">
    <source>
        <dbReference type="PROSITE" id="PS50850"/>
    </source>
</evidence>
<dbReference type="FunFam" id="1.20.1250.20:FF:000013">
    <property type="entry name" value="MFS general substrate transporter"/>
    <property type="match status" value="1"/>
</dbReference>
<keyword evidence="9" id="KW-1185">Reference proteome</keyword>
<evidence type="ECO:0000256" key="1">
    <source>
        <dbReference type="ARBA" id="ARBA00004141"/>
    </source>
</evidence>
<keyword evidence="5 6" id="KW-0472">Membrane</keyword>
<sequence>MTEKRADVLFEESSSDNGDFKNVSNRTTIAASIREVDGLVVLGMSQDDLDFYEGFTPQKRLRLNHKIDVRMLPLLAALYLVSSLDRANIGNAKIEGLATDLKLSGVEYNTALAVFFISYILFNFPSNVILKQIKRPSWYLGASAITFGFIMSMHGVVQSFTGLALCRFLLGVFEAGFFPAAIYLASAYYLPRDLSVRIGAFYCTGAISGAFSGLLAAAITQMDGVGGYEGWRWIFIIEGLGTVVIGILTVFFLIDLPSSSTGWLDPDELRFLEVQRKLKQGGLNADGSDVEGGERGFQWYQLKMVLTDWKNCLLAFCLACQAVGFYGVKFNLPTLTKSMGFTSTNAQLLSVPPYILAGITCVLIPHLSDRYGARAAFIIPCFFAMALGFAVVMAFDGDLHGSHVAPAYIMMCIAIVGLFSVCPLILTWGANNTSPAGRRAMISSLLTSIANFGGIAGSFMFLDSEAPVYHTGYGLAVATGASGVIGSSILYFSWRRLNKRRANIPEEQVREKYTDMELLRLGDRSPLFRYQL</sequence>